<dbReference type="PANTHER" id="PTHR30483:SF6">
    <property type="entry name" value="PERIPLASMIC BINDING PROTEIN OF ABC TRANSPORTER FOR NATURAL AMINO ACIDS"/>
    <property type="match status" value="1"/>
</dbReference>
<proteinExistence type="inferred from homology"/>
<dbReference type="Gene3D" id="3.40.50.2300">
    <property type="match status" value="2"/>
</dbReference>
<evidence type="ECO:0000256" key="3">
    <source>
        <dbReference type="ARBA" id="ARBA00022970"/>
    </source>
</evidence>
<evidence type="ECO:0000313" key="5">
    <source>
        <dbReference type="EMBL" id="GJD43496.1"/>
    </source>
</evidence>
<comment type="caution">
    <text evidence="5">The sequence shown here is derived from an EMBL/GenBank/DDBJ whole genome shotgun (WGS) entry which is preliminary data.</text>
</comment>
<evidence type="ECO:0000313" key="6">
    <source>
        <dbReference type="Proteomes" id="UP001055117"/>
    </source>
</evidence>
<dbReference type="InterPro" id="IPR028081">
    <property type="entry name" value="Leu-bd"/>
</dbReference>
<dbReference type="InterPro" id="IPR051010">
    <property type="entry name" value="BCAA_transport"/>
</dbReference>
<dbReference type="Proteomes" id="UP001055117">
    <property type="component" value="Unassembled WGS sequence"/>
</dbReference>
<dbReference type="PANTHER" id="PTHR30483">
    <property type="entry name" value="LEUCINE-SPECIFIC-BINDING PROTEIN"/>
    <property type="match status" value="1"/>
</dbReference>
<organism evidence="5 6">
    <name type="scientific">Methylobacterium cerastii</name>
    <dbReference type="NCBI Taxonomy" id="932741"/>
    <lineage>
        <taxon>Bacteria</taxon>
        <taxon>Pseudomonadati</taxon>
        <taxon>Pseudomonadota</taxon>
        <taxon>Alphaproteobacteria</taxon>
        <taxon>Hyphomicrobiales</taxon>
        <taxon>Methylobacteriaceae</taxon>
        <taxon>Methylobacterium</taxon>
    </lineage>
</organism>
<dbReference type="EMBL" id="BPQG01000016">
    <property type="protein sequence ID" value="GJD43496.1"/>
    <property type="molecule type" value="Genomic_DNA"/>
</dbReference>
<evidence type="ECO:0000256" key="2">
    <source>
        <dbReference type="ARBA" id="ARBA00022729"/>
    </source>
</evidence>
<keyword evidence="2" id="KW-0732">Signal</keyword>
<gene>
    <name evidence="5" type="ORF">AFCDBAGC_1348</name>
</gene>
<comment type="similarity">
    <text evidence="1">Belongs to the leucine-binding protein family.</text>
</comment>
<feature type="domain" description="Leucine-binding protein" evidence="4">
    <location>
        <begin position="48"/>
        <end position="387"/>
    </location>
</feature>
<keyword evidence="3" id="KW-0813">Transport</keyword>
<keyword evidence="3" id="KW-0029">Amino-acid transport</keyword>
<evidence type="ECO:0000259" key="4">
    <source>
        <dbReference type="Pfam" id="PF13458"/>
    </source>
</evidence>
<reference evidence="5 6" key="1">
    <citation type="journal article" date="2021" name="Front. Microbiol.">
        <title>Comprehensive Comparative Genomics and Phenotyping of Methylobacterium Species.</title>
        <authorList>
            <person name="Alessa O."/>
            <person name="Ogura Y."/>
            <person name="Fujitani Y."/>
            <person name="Takami H."/>
            <person name="Hayashi T."/>
            <person name="Sahin N."/>
            <person name="Tani A."/>
        </authorList>
    </citation>
    <scope>NUCLEOTIDE SEQUENCE [LARGE SCALE GENOMIC DNA]</scope>
    <source>
        <strain evidence="5 6">DSM 23679</strain>
    </source>
</reference>
<sequence>MNAADGVPGRDAMIRHLVIAAACLTGAHAALAQDKAAPQNLAQADLAPVKIGVLNDRSGVYSDSTGEGAVIAALLALEDFKPAEHGLSVEIVSADHQNKPDIGAALTRQWYDRDEVDAVFDVPTSSVALAVNAITREKNKVFVNSGGGTPDLTGAQCTPNTVHWTYDTVALATSNGKAMLKRGGDTWFFLAADYAFGLALERDTRAVVLKNGGTVLGTVKTPFPTADFSSFLIQAQGSGAKVIGLANAGGDAANAIKQAHEFGIRESGQALAALLISSTDIHALGTTIAQGLTLTEAFYWDLDDQTRAFSERFAKRDGGRKPTAYQAGVYGGFLHYLKAVAALHSAKDGAAVVAKMKEMPTDDPLFGKGTIRADGRKIHDMYLFEVKTPAQSKGEWDLYNILAVNPGKDVFRPLNEGGCPLVKG</sequence>
<accession>A0ABQ4QEF7</accession>
<dbReference type="InterPro" id="IPR028082">
    <property type="entry name" value="Peripla_BP_I"/>
</dbReference>
<dbReference type="Pfam" id="PF13458">
    <property type="entry name" value="Peripla_BP_6"/>
    <property type="match status" value="1"/>
</dbReference>
<evidence type="ECO:0000256" key="1">
    <source>
        <dbReference type="ARBA" id="ARBA00010062"/>
    </source>
</evidence>
<keyword evidence="6" id="KW-1185">Reference proteome</keyword>
<name>A0ABQ4QEF7_9HYPH</name>
<dbReference type="CDD" id="cd06327">
    <property type="entry name" value="PBP1_SBP-like"/>
    <property type="match status" value="1"/>
</dbReference>
<protein>
    <recommendedName>
        <fullName evidence="4">Leucine-binding protein domain-containing protein</fullName>
    </recommendedName>
</protein>
<dbReference type="SUPFAM" id="SSF53822">
    <property type="entry name" value="Periplasmic binding protein-like I"/>
    <property type="match status" value="1"/>
</dbReference>